<dbReference type="Proteomes" id="UP001201812">
    <property type="component" value="Unassembled WGS sequence"/>
</dbReference>
<feature type="region of interest" description="Disordered" evidence="1">
    <location>
        <begin position="77"/>
        <end position="96"/>
    </location>
</feature>
<dbReference type="EMBL" id="JAKKPZ010000002">
    <property type="protein sequence ID" value="KAI1726640.1"/>
    <property type="molecule type" value="Genomic_DNA"/>
</dbReference>
<reference evidence="2" key="1">
    <citation type="submission" date="2022-01" db="EMBL/GenBank/DDBJ databases">
        <title>Genome Sequence Resource for Two Populations of Ditylenchus destructor, the Migratory Endoparasitic Phytonematode.</title>
        <authorList>
            <person name="Zhang H."/>
            <person name="Lin R."/>
            <person name="Xie B."/>
        </authorList>
    </citation>
    <scope>NUCLEOTIDE SEQUENCE</scope>
    <source>
        <strain evidence="2">BazhouSP</strain>
    </source>
</reference>
<dbReference type="AlphaFoldDB" id="A0AAD4NJ33"/>
<evidence type="ECO:0000313" key="3">
    <source>
        <dbReference type="Proteomes" id="UP001201812"/>
    </source>
</evidence>
<comment type="caution">
    <text evidence="2">The sequence shown here is derived from an EMBL/GenBank/DDBJ whole genome shotgun (WGS) entry which is preliminary data.</text>
</comment>
<sequence length="96" mass="10882">MCVIEPIAEKMQLTSAFLIFRQVRRGHLAVNLIEIREHNEQEPRKVISSQRLDMDMSAAAGRACHSPPKVVNACQHPNNDGRRSHSPYSMCLTNEL</sequence>
<organism evidence="2 3">
    <name type="scientific">Ditylenchus destructor</name>
    <dbReference type="NCBI Taxonomy" id="166010"/>
    <lineage>
        <taxon>Eukaryota</taxon>
        <taxon>Metazoa</taxon>
        <taxon>Ecdysozoa</taxon>
        <taxon>Nematoda</taxon>
        <taxon>Chromadorea</taxon>
        <taxon>Rhabditida</taxon>
        <taxon>Tylenchina</taxon>
        <taxon>Tylenchomorpha</taxon>
        <taxon>Sphaerularioidea</taxon>
        <taxon>Anguinidae</taxon>
        <taxon>Anguininae</taxon>
        <taxon>Ditylenchus</taxon>
    </lineage>
</organism>
<accession>A0AAD4NJ33</accession>
<protein>
    <submittedName>
        <fullName evidence="2">Uncharacterized protein</fullName>
    </submittedName>
</protein>
<evidence type="ECO:0000313" key="2">
    <source>
        <dbReference type="EMBL" id="KAI1726640.1"/>
    </source>
</evidence>
<gene>
    <name evidence="2" type="ORF">DdX_03364</name>
</gene>
<proteinExistence type="predicted"/>
<keyword evidence="3" id="KW-1185">Reference proteome</keyword>
<evidence type="ECO:0000256" key="1">
    <source>
        <dbReference type="SAM" id="MobiDB-lite"/>
    </source>
</evidence>
<name>A0AAD4NJ33_9BILA</name>